<dbReference type="KEGG" id="mng:MNEG_9882"/>
<evidence type="ECO:0000313" key="3">
    <source>
        <dbReference type="Proteomes" id="UP000054498"/>
    </source>
</evidence>
<name>A0A0D2JEZ5_9CHLO</name>
<dbReference type="EMBL" id="KK102319">
    <property type="protein sequence ID" value="KIY98082.1"/>
    <property type="molecule type" value="Genomic_DNA"/>
</dbReference>
<evidence type="ECO:0000256" key="1">
    <source>
        <dbReference type="SAM" id="MobiDB-lite"/>
    </source>
</evidence>
<reference evidence="2 3" key="1">
    <citation type="journal article" date="2013" name="BMC Genomics">
        <title>Reconstruction of the lipid metabolism for the microalga Monoraphidium neglectum from its genome sequence reveals characteristics suitable for biofuel production.</title>
        <authorList>
            <person name="Bogen C."/>
            <person name="Al-Dilaimi A."/>
            <person name="Albersmeier A."/>
            <person name="Wichmann J."/>
            <person name="Grundmann M."/>
            <person name="Rupp O."/>
            <person name="Lauersen K.J."/>
            <person name="Blifernez-Klassen O."/>
            <person name="Kalinowski J."/>
            <person name="Goesmann A."/>
            <person name="Mussgnug J.H."/>
            <person name="Kruse O."/>
        </authorList>
    </citation>
    <scope>NUCLEOTIDE SEQUENCE [LARGE SCALE GENOMIC DNA]</scope>
    <source>
        <strain evidence="2 3">SAG 48.87</strain>
    </source>
</reference>
<accession>A0A0D2JEZ5</accession>
<dbReference type="OrthoDB" id="1539250at2759"/>
<gene>
    <name evidence="2" type="ORF">MNEG_9882</name>
</gene>
<feature type="compositionally biased region" description="Basic and acidic residues" evidence="1">
    <location>
        <begin position="8"/>
        <end position="20"/>
    </location>
</feature>
<keyword evidence="3" id="KW-1185">Reference proteome</keyword>
<protein>
    <submittedName>
        <fullName evidence="2">Uncharacterized protein</fullName>
    </submittedName>
</protein>
<dbReference type="RefSeq" id="XP_013897102.1">
    <property type="nucleotide sequence ID" value="XM_014041648.1"/>
</dbReference>
<proteinExistence type="predicted"/>
<dbReference type="Proteomes" id="UP000054498">
    <property type="component" value="Unassembled WGS sequence"/>
</dbReference>
<organism evidence="2 3">
    <name type="scientific">Monoraphidium neglectum</name>
    <dbReference type="NCBI Taxonomy" id="145388"/>
    <lineage>
        <taxon>Eukaryota</taxon>
        <taxon>Viridiplantae</taxon>
        <taxon>Chlorophyta</taxon>
        <taxon>core chlorophytes</taxon>
        <taxon>Chlorophyceae</taxon>
        <taxon>CS clade</taxon>
        <taxon>Sphaeropleales</taxon>
        <taxon>Selenastraceae</taxon>
        <taxon>Monoraphidium</taxon>
    </lineage>
</organism>
<feature type="region of interest" description="Disordered" evidence="1">
    <location>
        <begin position="1"/>
        <end position="34"/>
    </location>
</feature>
<dbReference type="AlphaFoldDB" id="A0A0D2JEZ5"/>
<dbReference type="GeneID" id="25742757"/>
<evidence type="ECO:0000313" key="2">
    <source>
        <dbReference type="EMBL" id="KIY98082.1"/>
    </source>
</evidence>
<sequence length="70" mass="7450">MVNTTGSDDVKHAAKVRADEATEEEGAEALGKPLTLKGQPRVTRDGFSLVAVTMEAITVNPRDTIKEGII</sequence>